<accession>A0A4R6RRQ1</accession>
<keyword evidence="2" id="KW-1185">Reference proteome</keyword>
<dbReference type="OrthoDB" id="5122386at2"/>
<comment type="caution">
    <text evidence="1">The sequence shown here is derived from an EMBL/GenBank/DDBJ whole genome shotgun (WGS) entry which is preliminary data.</text>
</comment>
<name>A0A4R6RRQ1_9MICO</name>
<sequence>MTYTILSAAEAALNEHPFPFAFLTLNNELIGSDSRTGICEGLIEDYENLSADESDPDPWATARFGLLATASGAAQATLIDVAYAQFPGLQESLSEDELTALLHPKDEDVLEFEAWPRDELPLILMAEGYAPYTDVTAPKGDGIVWVTSYDERQFLDSLERLGFGKLWVHTNALESLDADF</sequence>
<dbReference type="AlphaFoldDB" id="A0A4R6RRQ1"/>
<protein>
    <submittedName>
        <fullName evidence="1">Uncharacterized protein</fullName>
    </submittedName>
</protein>
<dbReference type="Proteomes" id="UP000295601">
    <property type="component" value="Unassembled WGS sequence"/>
</dbReference>
<evidence type="ECO:0000313" key="2">
    <source>
        <dbReference type="Proteomes" id="UP000295601"/>
    </source>
</evidence>
<organism evidence="1 2">
    <name type="scientific">Leucobacter luti</name>
    <dbReference type="NCBI Taxonomy" id="340320"/>
    <lineage>
        <taxon>Bacteria</taxon>
        <taxon>Bacillati</taxon>
        <taxon>Actinomycetota</taxon>
        <taxon>Actinomycetes</taxon>
        <taxon>Micrococcales</taxon>
        <taxon>Microbacteriaceae</taxon>
        <taxon>Leucobacter</taxon>
    </lineage>
</organism>
<dbReference type="RefSeq" id="WP_133617781.1">
    <property type="nucleotide sequence ID" value="NZ_SNYA01000009.1"/>
</dbReference>
<gene>
    <name evidence="1" type="ORF">EDF62_3260</name>
</gene>
<dbReference type="EMBL" id="SNYA01000009">
    <property type="protein sequence ID" value="TDP89529.1"/>
    <property type="molecule type" value="Genomic_DNA"/>
</dbReference>
<evidence type="ECO:0000313" key="1">
    <source>
        <dbReference type="EMBL" id="TDP89529.1"/>
    </source>
</evidence>
<reference evidence="1 2" key="1">
    <citation type="submission" date="2019-03" db="EMBL/GenBank/DDBJ databases">
        <title>Genomic analyses of the natural microbiome of Caenorhabditis elegans.</title>
        <authorList>
            <person name="Samuel B."/>
        </authorList>
    </citation>
    <scope>NUCLEOTIDE SEQUENCE [LARGE SCALE GENOMIC DNA]</scope>
    <source>
        <strain evidence="1 2">JUb18</strain>
    </source>
</reference>
<proteinExistence type="predicted"/>